<dbReference type="Proteomes" id="UP000293483">
    <property type="component" value="Unassembled WGS sequence"/>
</dbReference>
<comment type="caution">
    <text evidence="2">The sequence shown here is derived from an EMBL/GenBank/DDBJ whole genome shotgun (WGS) entry which is preliminary data.</text>
</comment>
<dbReference type="EMBL" id="SGSU01000028">
    <property type="protein sequence ID" value="RZG64079.1"/>
    <property type="molecule type" value="Genomic_DNA"/>
</dbReference>
<sequence length="310" mass="35660">MTAMSLQQITVPFHNAELYIVEFEGQPYTAMRPIVENMGLDWKAQLVKIKQRFNSVVGEITTTGKDGKQYQMLCLPLKKLFGWLMTISPNKVKPELRDTVIKYQEECDDVLWDYWTKGKAVNPRKTTPKDRENLRHAVSNLVSRVKINFSDAYIMVQQRFNVDHIDEIPLEMLDEAVEYVHGLILTFDKAQQHSPVDINAVQDCHGVLQYRLIEYHSQLEKEVKRLGGKMPEHPSFNPEQVAQALISRILQGKQMMIKLNYQGGFSLDLIPREAVMVDANNIPELVNRTDLVSKEQLPLIVQNAMGRLVK</sequence>
<evidence type="ECO:0000313" key="2">
    <source>
        <dbReference type="EMBL" id="RZG64079.1"/>
    </source>
</evidence>
<evidence type="ECO:0000313" key="3">
    <source>
        <dbReference type="Proteomes" id="UP000293483"/>
    </source>
</evidence>
<protein>
    <submittedName>
        <fullName evidence="2">Phage antirepressor protein</fullName>
    </submittedName>
</protein>
<accession>A0A4Q7AM20</accession>
<dbReference type="Pfam" id="PF10547">
    <property type="entry name" value="P22_AR_N"/>
    <property type="match status" value="1"/>
</dbReference>
<name>A0A4Q7AM20_9GAMM</name>
<proteinExistence type="predicted"/>
<reference evidence="2 3" key="1">
    <citation type="submission" date="2019-02" db="EMBL/GenBank/DDBJ databases">
        <title>The Batch Genome Submission of Acinetobacter spp. strains.</title>
        <authorList>
            <person name="Qin J."/>
            <person name="Hu Y."/>
            <person name="Ye H."/>
            <person name="Wei L."/>
            <person name="Feng Y."/>
            <person name="Zong Z."/>
        </authorList>
    </citation>
    <scope>NUCLEOTIDE SEQUENCE [LARGE SCALE GENOMIC DNA]</scope>
    <source>
        <strain evidence="2 3">WCHABo060081</strain>
    </source>
</reference>
<feature type="domain" description="Antirepressor protein ant N-terminal" evidence="1">
    <location>
        <begin position="10"/>
        <end position="120"/>
    </location>
</feature>
<dbReference type="PRINTS" id="PR01994">
    <property type="entry name" value="ANTIREPRESSR"/>
</dbReference>
<dbReference type="AlphaFoldDB" id="A0A4Q7AM20"/>
<organism evidence="2 3">
    <name type="scientific">Acinetobacter bouvetii</name>
    <dbReference type="NCBI Taxonomy" id="202951"/>
    <lineage>
        <taxon>Bacteria</taxon>
        <taxon>Pseudomonadati</taxon>
        <taxon>Pseudomonadota</taxon>
        <taxon>Gammaproteobacteria</taxon>
        <taxon>Moraxellales</taxon>
        <taxon>Moraxellaceae</taxon>
        <taxon>Acinetobacter</taxon>
    </lineage>
</organism>
<evidence type="ECO:0000259" key="1">
    <source>
        <dbReference type="Pfam" id="PF10547"/>
    </source>
</evidence>
<dbReference type="RefSeq" id="WP_130148572.1">
    <property type="nucleotide sequence ID" value="NZ_SGSU01000028.1"/>
</dbReference>
<gene>
    <name evidence="2" type="ORF">EXE25_17735</name>
</gene>
<dbReference type="InterPro" id="IPR018875">
    <property type="entry name" value="Antirepressor_Ant_N"/>
</dbReference>